<dbReference type="Gene3D" id="2.30.110.10">
    <property type="entry name" value="Electron Transport, Fmn-binding Protein, Chain A"/>
    <property type="match status" value="1"/>
</dbReference>
<evidence type="ECO:0000313" key="2">
    <source>
        <dbReference type="Proteomes" id="UP001500620"/>
    </source>
</evidence>
<dbReference type="InterPro" id="IPR012349">
    <property type="entry name" value="Split_barrel_FMN-bd"/>
</dbReference>
<dbReference type="EMBL" id="BAABAT010000029">
    <property type="protein sequence ID" value="GAA4257881.1"/>
    <property type="molecule type" value="Genomic_DNA"/>
</dbReference>
<dbReference type="Pfam" id="PF12900">
    <property type="entry name" value="Pyridox_ox_2"/>
    <property type="match status" value="1"/>
</dbReference>
<dbReference type="PANTHER" id="PTHR34071">
    <property type="entry name" value="5-NITROIMIDAZOLE ANTIBIOTICS RESISTANCE PROTEIN, NIMA-FAMILY-RELATED PROTEIN-RELATED"/>
    <property type="match status" value="1"/>
</dbReference>
<protein>
    <submittedName>
        <fullName evidence="1">Pyridoxamine 5'-phosphate oxidase family protein</fullName>
    </submittedName>
</protein>
<dbReference type="RefSeq" id="WP_345134837.1">
    <property type="nucleotide sequence ID" value="NZ_BAABAT010000029.1"/>
</dbReference>
<gene>
    <name evidence="1" type="ORF">GCM10022255_076390</name>
</gene>
<comment type="caution">
    <text evidence="1">The sequence shown here is derived from an EMBL/GenBank/DDBJ whole genome shotgun (WGS) entry which is preliminary data.</text>
</comment>
<evidence type="ECO:0000313" key="1">
    <source>
        <dbReference type="EMBL" id="GAA4257881.1"/>
    </source>
</evidence>
<keyword evidence="2" id="KW-1185">Reference proteome</keyword>
<dbReference type="InterPro" id="IPR024747">
    <property type="entry name" value="Pyridox_Oxase-rel"/>
</dbReference>
<sequence length="206" mass="22202">MGAPVERTRIRRLPDKAVRERSTLHAVLDAGTVAHVAFVHDGQPYAVPVAYGREGDTVLIHGSTGSRLFRLLAAGAPCCLTVTLLDGIVLARSAFETSMRYRSAMVLGACTVVEDQVPALRTISERILPGRWAVVRPPSKKELAQTLVLALPLAEWSVKVSDGWPEDTPEDEGWDPPTGVIPIREVRDELLDVGTATDAAPPAAPR</sequence>
<organism evidence="1 2">
    <name type="scientific">Dactylosporangium darangshiense</name>
    <dbReference type="NCBI Taxonomy" id="579108"/>
    <lineage>
        <taxon>Bacteria</taxon>
        <taxon>Bacillati</taxon>
        <taxon>Actinomycetota</taxon>
        <taxon>Actinomycetes</taxon>
        <taxon>Micromonosporales</taxon>
        <taxon>Micromonosporaceae</taxon>
        <taxon>Dactylosporangium</taxon>
    </lineage>
</organism>
<reference evidence="2" key="1">
    <citation type="journal article" date="2019" name="Int. J. Syst. Evol. Microbiol.">
        <title>The Global Catalogue of Microorganisms (GCM) 10K type strain sequencing project: providing services to taxonomists for standard genome sequencing and annotation.</title>
        <authorList>
            <consortium name="The Broad Institute Genomics Platform"/>
            <consortium name="The Broad Institute Genome Sequencing Center for Infectious Disease"/>
            <person name="Wu L."/>
            <person name="Ma J."/>
        </authorList>
    </citation>
    <scope>NUCLEOTIDE SEQUENCE [LARGE SCALE GENOMIC DNA]</scope>
    <source>
        <strain evidence="2">JCM 17441</strain>
    </source>
</reference>
<dbReference type="SUPFAM" id="SSF50475">
    <property type="entry name" value="FMN-binding split barrel"/>
    <property type="match status" value="1"/>
</dbReference>
<name>A0ABP8DK14_9ACTN</name>
<dbReference type="PANTHER" id="PTHR34071:SF2">
    <property type="entry name" value="FLAVIN-NUCLEOTIDE-BINDING PROTEIN"/>
    <property type="match status" value="1"/>
</dbReference>
<dbReference type="Proteomes" id="UP001500620">
    <property type="component" value="Unassembled WGS sequence"/>
</dbReference>
<accession>A0ABP8DK14</accession>
<proteinExistence type="predicted"/>